<dbReference type="Proteomes" id="UP000316030">
    <property type="component" value="Unassembled WGS sequence"/>
</dbReference>
<dbReference type="OrthoDB" id="7640518at2"/>
<gene>
    <name evidence="1" type="ORF">SAMN06265173_1544</name>
</gene>
<accession>A0A521FTE7</accession>
<protein>
    <submittedName>
        <fullName evidence="1">Uncharacterized protein</fullName>
    </submittedName>
</protein>
<name>A0A521FTE7_9RHOB</name>
<dbReference type="EMBL" id="FXTO01000054">
    <property type="protein sequence ID" value="SMO99448.1"/>
    <property type="molecule type" value="Genomic_DNA"/>
</dbReference>
<keyword evidence="2" id="KW-1185">Reference proteome</keyword>
<organism evidence="1 2">
    <name type="scientific">Thalassovita litoralis</name>
    <dbReference type="NCBI Taxonomy" id="1010611"/>
    <lineage>
        <taxon>Bacteria</taxon>
        <taxon>Pseudomonadati</taxon>
        <taxon>Pseudomonadota</taxon>
        <taxon>Alphaproteobacteria</taxon>
        <taxon>Rhodobacterales</taxon>
        <taxon>Roseobacteraceae</taxon>
        <taxon>Thalassovita</taxon>
    </lineage>
</organism>
<dbReference type="AlphaFoldDB" id="A0A521FTE7"/>
<proteinExistence type="predicted"/>
<evidence type="ECO:0000313" key="1">
    <source>
        <dbReference type="EMBL" id="SMO99448.1"/>
    </source>
</evidence>
<reference evidence="1 2" key="1">
    <citation type="submission" date="2017-05" db="EMBL/GenBank/DDBJ databases">
        <authorList>
            <person name="Varghese N."/>
            <person name="Submissions S."/>
        </authorList>
    </citation>
    <scope>NUCLEOTIDE SEQUENCE [LARGE SCALE GENOMIC DNA]</scope>
    <source>
        <strain evidence="1 2">DSM 29506</strain>
    </source>
</reference>
<dbReference type="RefSeq" id="WP_142495059.1">
    <property type="nucleotide sequence ID" value="NZ_FXTO01000054.1"/>
</dbReference>
<evidence type="ECO:0000313" key="2">
    <source>
        <dbReference type="Proteomes" id="UP000316030"/>
    </source>
</evidence>
<sequence length="195" mass="20459">MAISFPLSLPAGNTVRSVEMSMLNAVAASRSPFTFSEQIHKWPGEAWAATITLKPMRRPDAEAWIAFLASLRGAYGTFLLGDPYGCQARGSATSATITGAAGAETVSVTMSGTLLTGDYLQLGSGSDATLHKVLKDKSGSGSLEIWPALRKSRSGVSAVLTNPRGLFRLASNETGWTANELSLYGVSFPAIEAVS</sequence>